<dbReference type="EMBL" id="LNQE01001916">
    <property type="protein sequence ID" value="KUG02625.1"/>
    <property type="molecule type" value="Genomic_DNA"/>
</dbReference>
<protein>
    <submittedName>
        <fullName evidence="1">Uncharacterized protein</fullName>
    </submittedName>
</protein>
<accession>A0A0W8E2F8</accession>
<gene>
    <name evidence="1" type="ORF">ASZ90_019993</name>
</gene>
<proteinExistence type="predicted"/>
<reference evidence="1" key="1">
    <citation type="journal article" date="2015" name="Proc. Natl. Acad. Sci. U.S.A.">
        <title>Networks of energetic and metabolic interactions define dynamics in microbial communities.</title>
        <authorList>
            <person name="Embree M."/>
            <person name="Liu J.K."/>
            <person name="Al-Bassam M.M."/>
            <person name="Zengler K."/>
        </authorList>
    </citation>
    <scope>NUCLEOTIDE SEQUENCE</scope>
</reference>
<sequence length="357" mass="40787">MLHEQLSFLRENNFTHNNLLAWDELPAQDEPFVQAWEEYIKEIPQQGVFETLRQRLVQLRFPVRSGMSADPDYQLATRRGLATTTMKTATGTKLEEPSDLKVYLYQTLAGRIPVIETSNRNDFETLVRVFSYRNEPVHIPASMGACMIKGYNNWDRVAQYKLTCAGKFDFNHMKAQKELYQDVFIIVTDSEYSGVPAEMLGLADKDWRQLSMVIRREHEATHYFTLRFLGSARNQLLDEFIADYMGIVAAVGRYRADWFMCFMGLENYPAFRPGGRLTNYLNNIDLSPEAFDCLKVYIKNAAENIEAIGDKYDKSIIGVSSGQEKYEMLISLSKTNVVELASPGADIKFSPAIEGVI</sequence>
<evidence type="ECO:0000313" key="1">
    <source>
        <dbReference type="EMBL" id="KUG02625.1"/>
    </source>
</evidence>
<name>A0A0W8E2F8_9ZZZZ</name>
<dbReference type="Pfam" id="PF22541">
    <property type="entry name" value="DUF7005"/>
    <property type="match status" value="1"/>
</dbReference>
<dbReference type="AlphaFoldDB" id="A0A0W8E2F8"/>
<dbReference type="InterPro" id="IPR054274">
    <property type="entry name" value="DUF7005"/>
</dbReference>
<comment type="caution">
    <text evidence="1">The sequence shown here is derived from an EMBL/GenBank/DDBJ whole genome shotgun (WGS) entry which is preliminary data.</text>
</comment>
<organism evidence="1">
    <name type="scientific">hydrocarbon metagenome</name>
    <dbReference type="NCBI Taxonomy" id="938273"/>
    <lineage>
        <taxon>unclassified sequences</taxon>
        <taxon>metagenomes</taxon>
        <taxon>ecological metagenomes</taxon>
    </lineage>
</organism>